<evidence type="ECO:0000313" key="1">
    <source>
        <dbReference type="EMBL" id="AFL75850.1"/>
    </source>
</evidence>
<dbReference type="HOGENOM" id="CLU_2301285_0_0_6"/>
<dbReference type="eggNOG" id="ENOG50332R3">
    <property type="taxonomic scope" value="Bacteria"/>
</dbReference>
<name>I3YFT2_THIV6</name>
<gene>
    <name evidence="1" type="ordered locus">Thivi_4016</name>
</gene>
<keyword evidence="2" id="KW-1185">Reference proteome</keyword>
<proteinExistence type="predicted"/>
<dbReference type="KEGG" id="tvi:Thivi_4016"/>
<dbReference type="Proteomes" id="UP000006062">
    <property type="component" value="Chromosome"/>
</dbReference>
<accession>I3YFT2</accession>
<reference evidence="1 2" key="1">
    <citation type="submission" date="2012-06" db="EMBL/GenBank/DDBJ databases">
        <title>Complete sequence of Thiocystis violascens DSM 198.</title>
        <authorList>
            <consortium name="US DOE Joint Genome Institute"/>
            <person name="Lucas S."/>
            <person name="Han J."/>
            <person name="Lapidus A."/>
            <person name="Cheng J.-F."/>
            <person name="Goodwin L."/>
            <person name="Pitluck S."/>
            <person name="Peters L."/>
            <person name="Ovchinnikova G."/>
            <person name="Teshima H."/>
            <person name="Detter J.C."/>
            <person name="Han C."/>
            <person name="Tapia R."/>
            <person name="Land M."/>
            <person name="Hauser L."/>
            <person name="Kyrpides N."/>
            <person name="Ivanova N."/>
            <person name="Pagani I."/>
            <person name="Vogl K."/>
            <person name="Liu Z."/>
            <person name="Frigaard N.-U."/>
            <person name="Bryant D."/>
            <person name="Woyke T."/>
        </authorList>
    </citation>
    <scope>NUCLEOTIDE SEQUENCE [LARGE SCALE GENOMIC DNA]</scope>
    <source>
        <strain evidence="2">ATCC 17096 / DSM 198 / 6111</strain>
    </source>
</reference>
<organism evidence="1 2">
    <name type="scientific">Thiocystis violascens (strain ATCC 17096 / DSM 198 / 6111)</name>
    <name type="common">Chromatium violascens</name>
    <dbReference type="NCBI Taxonomy" id="765911"/>
    <lineage>
        <taxon>Bacteria</taxon>
        <taxon>Pseudomonadati</taxon>
        <taxon>Pseudomonadota</taxon>
        <taxon>Gammaproteobacteria</taxon>
        <taxon>Chromatiales</taxon>
        <taxon>Chromatiaceae</taxon>
        <taxon>Thiocystis</taxon>
    </lineage>
</organism>
<dbReference type="EMBL" id="CP003154">
    <property type="protein sequence ID" value="AFL75850.1"/>
    <property type="molecule type" value="Genomic_DNA"/>
</dbReference>
<dbReference type="RefSeq" id="WP_014780237.1">
    <property type="nucleotide sequence ID" value="NC_018012.1"/>
</dbReference>
<sequence>MNFFTEPTAYEKTILSDLQGAWECLRATLVEQAGFAGWDKLLFHTDEAMSWETVCHLERMAPLVVLIRNLAIQGHAPAQVIEEIDEIADILAEVLSVS</sequence>
<evidence type="ECO:0000313" key="2">
    <source>
        <dbReference type="Proteomes" id="UP000006062"/>
    </source>
</evidence>
<dbReference type="OrthoDB" id="6197747at2"/>
<dbReference type="AlphaFoldDB" id="I3YFT2"/>
<protein>
    <submittedName>
        <fullName evidence="1">Uncharacterized protein</fullName>
    </submittedName>
</protein>
<dbReference type="STRING" id="765911.Thivi_4016"/>